<evidence type="ECO:0000259" key="13">
    <source>
        <dbReference type="Pfam" id="PF00294"/>
    </source>
</evidence>
<dbReference type="InterPro" id="IPR011611">
    <property type="entry name" value="PfkB_dom"/>
</dbReference>
<feature type="domain" description="Carbohydrate kinase PfkB" evidence="13">
    <location>
        <begin position="63"/>
        <end position="364"/>
    </location>
</feature>
<evidence type="ECO:0000256" key="3">
    <source>
        <dbReference type="ARBA" id="ARBA00016943"/>
    </source>
</evidence>
<evidence type="ECO:0000256" key="10">
    <source>
        <dbReference type="ARBA" id="ARBA00022958"/>
    </source>
</evidence>
<comment type="cofactor">
    <cofactor evidence="12">
        <name>Mg(2+)</name>
        <dbReference type="ChEBI" id="CHEBI:18420"/>
    </cofactor>
    <text evidence="12">Requires a divalent cation, most likely magnesium in vivo, as an electrophilic catalyst to aid phosphoryl group transfer. It is the chelate of the metal and the nucleotide that is the actual substrate.</text>
</comment>
<evidence type="ECO:0000256" key="11">
    <source>
        <dbReference type="ARBA" id="ARBA00023277"/>
    </source>
</evidence>
<comment type="subunit">
    <text evidence="12">Homodimer.</text>
</comment>
<evidence type="ECO:0000256" key="5">
    <source>
        <dbReference type="ARBA" id="ARBA00022723"/>
    </source>
</evidence>
<evidence type="ECO:0000313" key="14">
    <source>
        <dbReference type="EMBL" id="RXK53741.1"/>
    </source>
</evidence>
<feature type="active site" description="Proton acceptor" evidence="12">
    <location>
        <position position="321"/>
    </location>
</feature>
<evidence type="ECO:0000256" key="4">
    <source>
        <dbReference type="ARBA" id="ARBA00022679"/>
    </source>
</evidence>
<feature type="binding site" evidence="12">
    <location>
        <position position="357"/>
    </location>
    <ligand>
        <name>K(+)</name>
        <dbReference type="ChEBI" id="CHEBI:29103"/>
    </ligand>
</feature>
<comment type="similarity">
    <text evidence="1">Belongs to the carbohydrate kinase pfkB family.</text>
</comment>
<dbReference type="EMBL" id="SDHX01000002">
    <property type="protein sequence ID" value="RXK53741.1"/>
    <property type="molecule type" value="Genomic_DNA"/>
</dbReference>
<feature type="binding site" evidence="12">
    <location>
        <begin position="289"/>
        <end position="294"/>
    </location>
    <ligand>
        <name>ATP</name>
        <dbReference type="ChEBI" id="CHEBI:30616"/>
    </ligand>
</feature>
<comment type="subcellular location">
    <subcellularLocation>
        <location evidence="12">Cytoplasm</location>
    </subcellularLocation>
</comment>
<dbReference type="GO" id="GO:0019303">
    <property type="term" value="P:D-ribose catabolic process"/>
    <property type="evidence" value="ECO:0007669"/>
    <property type="project" value="UniProtKB-UniRule"/>
</dbReference>
<evidence type="ECO:0000256" key="9">
    <source>
        <dbReference type="ARBA" id="ARBA00022842"/>
    </source>
</evidence>
<feature type="binding site" evidence="12">
    <location>
        <position position="346"/>
    </location>
    <ligand>
        <name>ATP</name>
        <dbReference type="ChEBI" id="CHEBI:30616"/>
    </ligand>
</feature>
<keyword evidence="11 12" id="KW-0119">Carbohydrate metabolism</keyword>
<keyword evidence="10 12" id="KW-0630">Potassium</keyword>
<evidence type="ECO:0000256" key="6">
    <source>
        <dbReference type="ARBA" id="ARBA00022741"/>
    </source>
</evidence>
<dbReference type="GO" id="GO:0005524">
    <property type="term" value="F:ATP binding"/>
    <property type="evidence" value="ECO:0007669"/>
    <property type="project" value="UniProtKB-UniRule"/>
</dbReference>
<feature type="binding site" evidence="12">
    <location>
        <begin position="72"/>
        <end position="74"/>
    </location>
    <ligand>
        <name>substrate</name>
    </ligand>
</feature>
<dbReference type="HAMAP" id="MF_01987">
    <property type="entry name" value="Ribokinase"/>
    <property type="match status" value="1"/>
</dbReference>
<feature type="binding site" evidence="12">
    <location>
        <position position="197"/>
    </location>
    <ligand>
        <name>substrate</name>
    </ligand>
</feature>
<feature type="binding site" evidence="12">
    <location>
        <begin position="320"/>
        <end position="321"/>
    </location>
    <ligand>
        <name>ATP</name>
        <dbReference type="ChEBI" id="CHEBI:30616"/>
    </ligand>
</feature>
<keyword evidence="15" id="KW-1185">Reference proteome</keyword>
<feature type="binding site" evidence="12">
    <location>
        <position position="315"/>
    </location>
    <ligand>
        <name>K(+)</name>
        <dbReference type="ChEBI" id="CHEBI:29103"/>
    </ligand>
</feature>
<keyword evidence="9 12" id="KW-0460">Magnesium</keyword>
<evidence type="ECO:0000256" key="7">
    <source>
        <dbReference type="ARBA" id="ARBA00022777"/>
    </source>
</evidence>
<dbReference type="EC" id="2.7.1.15" evidence="2 12"/>
<dbReference type="PANTHER" id="PTHR10584">
    <property type="entry name" value="SUGAR KINASE"/>
    <property type="match status" value="1"/>
</dbReference>
<feature type="binding site" evidence="12">
    <location>
        <position position="317"/>
    </location>
    <ligand>
        <name>K(+)</name>
        <dbReference type="ChEBI" id="CHEBI:29103"/>
    </ligand>
</feature>
<evidence type="ECO:0000313" key="15">
    <source>
        <dbReference type="Proteomes" id="UP000290218"/>
    </source>
</evidence>
<comment type="activity regulation">
    <text evidence="12">Activated by a monovalent cation that binds near, but not in, the active site. The most likely occupant of the site in vivo is potassium. Ion binding induces a conformational change that may alter substrate affinity.</text>
</comment>
<feature type="binding site" evidence="12">
    <location>
        <begin position="99"/>
        <end position="103"/>
    </location>
    <ligand>
        <name>substrate</name>
    </ligand>
</feature>
<sequence length="378" mass="40229">MTWPQRVFARPAGARRLGRTVPEGRRADVPRLLKMQGCQGNTLPAAPRRARCCLHVENPSMKARVVIVGSYVQDLSFYVAEFARPGETLPADLRPGAGGKGFNQAVAATQAGVPTLFIGAIGHDAAGAGARDFARQHGVRAEFVVKKKEPTGVASIAINAAGQNQILVALGANLALHIRDVPIRPLTGAEVVVCQAESDMKTAAHVLRTARRQGAVTIFNPAPMHAKVDLAILRHVEVLIPNEAEFVALVNRSPRSGLKNFTTEALLRLAPDRLHALCRTFNVPIVIVTLGARGCFVSQPDVYARVNAHGVDAVDTTGAGDAFVGGFAAGLVKFNKNVFEAAHFANAVAALAVTRHGTASGMPTAREIARFLRRRDHA</sequence>
<keyword evidence="8 12" id="KW-0067">ATP-binding</keyword>
<evidence type="ECO:0000256" key="2">
    <source>
        <dbReference type="ARBA" id="ARBA00012035"/>
    </source>
</evidence>
<dbReference type="Pfam" id="PF00294">
    <property type="entry name" value="PfkB"/>
    <property type="match status" value="1"/>
</dbReference>
<reference evidence="14 15" key="1">
    <citation type="submission" date="2019-01" db="EMBL/GenBank/DDBJ databases">
        <title>Lacunisphaera sp. strain TWA-58.</title>
        <authorList>
            <person name="Chen W.-M."/>
        </authorList>
    </citation>
    <scope>NUCLEOTIDE SEQUENCE [LARGE SCALE GENOMIC DNA]</scope>
    <source>
        <strain evidence="14 15">TWA-58</strain>
    </source>
</reference>
<evidence type="ECO:0000256" key="1">
    <source>
        <dbReference type="ARBA" id="ARBA00005380"/>
    </source>
</evidence>
<gene>
    <name evidence="12" type="primary">rbsK</name>
    <name evidence="14" type="ORF">ESB00_18825</name>
</gene>
<feature type="binding site" evidence="12">
    <location>
        <position position="321"/>
    </location>
    <ligand>
        <name>substrate</name>
    </ligand>
</feature>
<dbReference type="SUPFAM" id="SSF53613">
    <property type="entry name" value="Ribokinase-like"/>
    <property type="match status" value="1"/>
</dbReference>
<protein>
    <recommendedName>
        <fullName evidence="3 12">Ribokinase</fullName>
        <shortName evidence="12">RK</shortName>
        <ecNumber evidence="2 12">2.7.1.15</ecNumber>
    </recommendedName>
</protein>
<dbReference type="InterPro" id="IPR002139">
    <property type="entry name" value="Ribo/fructo_kinase"/>
</dbReference>
<feature type="binding site" evidence="12">
    <location>
        <position position="355"/>
    </location>
    <ligand>
        <name>K(+)</name>
        <dbReference type="ChEBI" id="CHEBI:29103"/>
    </ligand>
</feature>
<keyword evidence="4 12" id="KW-0808">Transferase</keyword>
<dbReference type="Gene3D" id="3.40.1190.20">
    <property type="match status" value="1"/>
</dbReference>
<comment type="similarity">
    <text evidence="12">Belongs to the carbohydrate kinase PfkB family. Ribokinase subfamily.</text>
</comment>
<name>A0A4Q1C5P4_9BACT</name>
<dbReference type="CDD" id="cd01174">
    <property type="entry name" value="ribokinase"/>
    <property type="match status" value="1"/>
</dbReference>
<comment type="caution">
    <text evidence="12">Lacks conserved residue(s) required for the propagation of feature annotation.</text>
</comment>
<dbReference type="AlphaFoldDB" id="A0A4Q1C5P4"/>
<comment type="caution">
    <text evidence="14">The sequence shown here is derived from an EMBL/GenBank/DDBJ whole genome shotgun (WGS) entry which is preliminary data.</text>
</comment>
<dbReference type="PANTHER" id="PTHR10584:SF166">
    <property type="entry name" value="RIBOKINASE"/>
    <property type="match status" value="1"/>
</dbReference>
<dbReference type="InterPro" id="IPR011877">
    <property type="entry name" value="Ribokinase"/>
</dbReference>
<feature type="binding site" evidence="12">
    <location>
        <position position="352"/>
    </location>
    <ligand>
        <name>K(+)</name>
        <dbReference type="ChEBI" id="CHEBI:29103"/>
    </ligand>
</feature>
<keyword evidence="12" id="KW-0963">Cytoplasm</keyword>
<dbReference type="PROSITE" id="PS00584">
    <property type="entry name" value="PFKB_KINASES_2"/>
    <property type="match status" value="1"/>
</dbReference>
<comment type="pathway">
    <text evidence="12">Carbohydrate metabolism; D-ribose degradation; D-ribose 5-phosphate from beta-D-ribopyranose: step 2/2.</text>
</comment>
<evidence type="ECO:0000256" key="8">
    <source>
        <dbReference type="ARBA" id="ARBA00022840"/>
    </source>
</evidence>
<dbReference type="InterPro" id="IPR029056">
    <property type="entry name" value="Ribokinase-like"/>
</dbReference>
<keyword evidence="6 12" id="KW-0547">Nucleotide-binding</keyword>
<comment type="function">
    <text evidence="12">Catalyzes the phosphorylation of ribose at O-5 in a reaction requiring ATP and magnesium. The resulting D-ribose-5-phosphate can then be used either for sythesis of nucleotides, histidine, and tryptophan, or as a component of the pentose phosphate pathway.</text>
</comment>
<proteinExistence type="inferred from homology"/>
<accession>A0A4Q1C5P4</accession>
<dbReference type="GO" id="GO:0004747">
    <property type="term" value="F:ribokinase activity"/>
    <property type="evidence" value="ECO:0007669"/>
    <property type="project" value="UniProtKB-UniRule"/>
</dbReference>
<dbReference type="GO" id="GO:0005829">
    <property type="term" value="C:cytosol"/>
    <property type="evidence" value="ECO:0007669"/>
    <property type="project" value="TreeGrafter"/>
</dbReference>
<dbReference type="PRINTS" id="PR00990">
    <property type="entry name" value="RIBOKINASE"/>
</dbReference>
<dbReference type="OrthoDB" id="9775849at2"/>
<evidence type="ECO:0000256" key="12">
    <source>
        <dbReference type="HAMAP-Rule" id="MF_01987"/>
    </source>
</evidence>
<dbReference type="UniPathway" id="UPA00916">
    <property type="reaction ID" value="UER00889"/>
</dbReference>
<feature type="binding site" evidence="12">
    <location>
        <position position="242"/>
    </location>
    <ligand>
        <name>ATP</name>
        <dbReference type="ChEBI" id="CHEBI:30616"/>
    </ligand>
</feature>
<dbReference type="InterPro" id="IPR002173">
    <property type="entry name" value="Carboh/pur_kinase_PfkB_CS"/>
</dbReference>
<organism evidence="14 15">
    <name type="scientific">Oleiharenicola lentus</name>
    <dbReference type="NCBI Taxonomy" id="2508720"/>
    <lineage>
        <taxon>Bacteria</taxon>
        <taxon>Pseudomonadati</taxon>
        <taxon>Verrucomicrobiota</taxon>
        <taxon>Opitutia</taxon>
        <taxon>Opitutales</taxon>
        <taxon>Opitutaceae</taxon>
        <taxon>Oleiharenicola</taxon>
    </lineage>
</organism>
<comment type="catalytic activity">
    <reaction evidence="12">
        <text>D-ribose + ATP = D-ribose 5-phosphate + ADP + H(+)</text>
        <dbReference type="Rhea" id="RHEA:13697"/>
        <dbReference type="ChEBI" id="CHEBI:15378"/>
        <dbReference type="ChEBI" id="CHEBI:30616"/>
        <dbReference type="ChEBI" id="CHEBI:47013"/>
        <dbReference type="ChEBI" id="CHEBI:78346"/>
        <dbReference type="ChEBI" id="CHEBI:456216"/>
        <dbReference type="EC" id="2.7.1.15"/>
    </reaction>
</comment>
<dbReference type="GO" id="GO:0046872">
    <property type="term" value="F:metal ion binding"/>
    <property type="evidence" value="ECO:0007669"/>
    <property type="project" value="UniProtKB-KW"/>
</dbReference>
<dbReference type="Proteomes" id="UP000290218">
    <property type="component" value="Unassembled WGS sequence"/>
</dbReference>
<keyword evidence="7 12" id="KW-0418">Kinase</keyword>
<keyword evidence="5 12" id="KW-0479">Metal-binding</keyword>